<dbReference type="AlphaFoldDB" id="X1MT21"/>
<dbReference type="InterPro" id="IPR003190">
    <property type="entry name" value="Asp_decarbox"/>
</dbReference>
<keyword evidence="8" id="KW-0670">Pyruvate</keyword>
<evidence type="ECO:0000256" key="3">
    <source>
        <dbReference type="ARBA" id="ARBA00022793"/>
    </source>
</evidence>
<dbReference type="EMBL" id="BARV01022537">
    <property type="protein sequence ID" value="GAI21156.1"/>
    <property type="molecule type" value="Genomic_DNA"/>
</dbReference>
<evidence type="ECO:0008006" key="10">
    <source>
        <dbReference type="Google" id="ProtNLM"/>
    </source>
</evidence>
<evidence type="ECO:0000256" key="5">
    <source>
        <dbReference type="ARBA" id="ARBA00023145"/>
    </source>
</evidence>
<dbReference type="HAMAP" id="MF_00446">
    <property type="entry name" value="PanD"/>
    <property type="match status" value="1"/>
</dbReference>
<keyword evidence="5" id="KW-0865">Zymogen</keyword>
<dbReference type="Pfam" id="PF02261">
    <property type="entry name" value="Asp_decarbox"/>
    <property type="match status" value="1"/>
</dbReference>
<keyword evidence="3" id="KW-0210">Decarboxylase</keyword>
<dbReference type="NCBIfam" id="TIGR00223">
    <property type="entry name" value="panD"/>
    <property type="match status" value="1"/>
</dbReference>
<comment type="caution">
    <text evidence="9">The sequence shown here is derived from an EMBL/GenBank/DDBJ whole genome shotgun (WGS) entry which is preliminary data.</text>
</comment>
<reference evidence="9" key="1">
    <citation type="journal article" date="2014" name="Front. Microbiol.">
        <title>High frequency of phylogenetically diverse reductive dehalogenase-homologous genes in deep subseafloor sedimentary metagenomes.</title>
        <authorList>
            <person name="Kawai M."/>
            <person name="Futagami T."/>
            <person name="Toyoda A."/>
            <person name="Takaki Y."/>
            <person name="Nishi S."/>
            <person name="Hori S."/>
            <person name="Arai W."/>
            <person name="Tsubouchi T."/>
            <person name="Morono Y."/>
            <person name="Uchiyama I."/>
            <person name="Ito T."/>
            <person name="Fujiyama A."/>
            <person name="Inagaki F."/>
            <person name="Takami H."/>
        </authorList>
    </citation>
    <scope>NUCLEOTIDE SEQUENCE</scope>
    <source>
        <strain evidence="9">Expedition CK06-06</strain>
    </source>
</reference>
<keyword evidence="1" id="KW-0963">Cytoplasm</keyword>
<feature type="non-terminal residue" evidence="9">
    <location>
        <position position="104"/>
    </location>
</feature>
<sequence>MLRMMCKSKIQKATVTETNLEYEGSIAIGKDIMAEADILPYEIVLIVNLNTGARFETYAIPAGKNSGVIGLQGGAARLGEVGDKLIIISYEFVEEEKAKVYKPR</sequence>
<keyword evidence="2" id="KW-0566">Pantothenate biosynthesis</keyword>
<proteinExistence type="inferred from homology"/>
<dbReference type="GO" id="GO:0015940">
    <property type="term" value="P:pantothenate biosynthetic process"/>
    <property type="evidence" value="ECO:0007669"/>
    <property type="project" value="UniProtKB-KW"/>
</dbReference>
<dbReference type="PANTHER" id="PTHR21012">
    <property type="entry name" value="ASPARTATE 1-DECARBOXYLASE"/>
    <property type="match status" value="1"/>
</dbReference>
<dbReference type="InterPro" id="IPR009010">
    <property type="entry name" value="Asp_de-COase-like_dom_sf"/>
</dbReference>
<dbReference type="GO" id="GO:0005829">
    <property type="term" value="C:cytosol"/>
    <property type="evidence" value="ECO:0007669"/>
    <property type="project" value="TreeGrafter"/>
</dbReference>
<evidence type="ECO:0000256" key="4">
    <source>
        <dbReference type="ARBA" id="ARBA00022813"/>
    </source>
</evidence>
<name>X1MT21_9ZZZZ</name>
<dbReference type="SUPFAM" id="SSF50692">
    <property type="entry name" value="ADC-like"/>
    <property type="match status" value="1"/>
</dbReference>
<evidence type="ECO:0000256" key="8">
    <source>
        <dbReference type="ARBA" id="ARBA00023317"/>
    </source>
</evidence>
<keyword evidence="4" id="KW-0068">Autocatalytic cleavage</keyword>
<evidence type="ECO:0000256" key="2">
    <source>
        <dbReference type="ARBA" id="ARBA00022655"/>
    </source>
</evidence>
<accession>X1MT21</accession>
<dbReference type="GO" id="GO:0006523">
    <property type="term" value="P:alanine biosynthetic process"/>
    <property type="evidence" value="ECO:0007669"/>
    <property type="project" value="InterPro"/>
</dbReference>
<dbReference type="CDD" id="cd06919">
    <property type="entry name" value="Asp_decarbox"/>
    <property type="match status" value="1"/>
</dbReference>
<evidence type="ECO:0000313" key="9">
    <source>
        <dbReference type="EMBL" id="GAI21156.1"/>
    </source>
</evidence>
<protein>
    <recommendedName>
        <fullName evidence="10">Aspartate 1-decarboxylase</fullName>
    </recommendedName>
</protein>
<evidence type="ECO:0000256" key="7">
    <source>
        <dbReference type="ARBA" id="ARBA00023270"/>
    </source>
</evidence>
<dbReference type="PANTHER" id="PTHR21012:SF0">
    <property type="entry name" value="ASPARTATE 1-DECARBOXYLASE"/>
    <property type="match status" value="1"/>
</dbReference>
<dbReference type="GO" id="GO:0004068">
    <property type="term" value="F:aspartate 1-decarboxylase activity"/>
    <property type="evidence" value="ECO:0007669"/>
    <property type="project" value="InterPro"/>
</dbReference>
<dbReference type="Gene3D" id="2.40.40.20">
    <property type="match status" value="1"/>
</dbReference>
<evidence type="ECO:0000256" key="1">
    <source>
        <dbReference type="ARBA" id="ARBA00022490"/>
    </source>
</evidence>
<gene>
    <name evidence="9" type="ORF">S06H3_37139</name>
</gene>
<evidence type="ECO:0000256" key="6">
    <source>
        <dbReference type="ARBA" id="ARBA00023239"/>
    </source>
</evidence>
<keyword evidence="6" id="KW-0456">Lyase</keyword>
<organism evidence="9">
    <name type="scientific">marine sediment metagenome</name>
    <dbReference type="NCBI Taxonomy" id="412755"/>
    <lineage>
        <taxon>unclassified sequences</taxon>
        <taxon>metagenomes</taxon>
        <taxon>ecological metagenomes</taxon>
    </lineage>
</organism>
<keyword evidence="7" id="KW-0704">Schiff base</keyword>